<feature type="transmembrane region" description="Helical" evidence="6">
    <location>
        <begin position="231"/>
        <end position="249"/>
    </location>
</feature>
<dbReference type="Pfam" id="PF07690">
    <property type="entry name" value="MFS_1"/>
    <property type="match status" value="1"/>
</dbReference>
<keyword evidence="4 6" id="KW-1133">Transmembrane helix</keyword>
<protein>
    <recommendedName>
        <fullName evidence="7">Major facilitator superfamily (MFS) profile domain-containing protein</fullName>
    </recommendedName>
</protein>
<feature type="transmembrane region" description="Helical" evidence="6">
    <location>
        <begin position="261"/>
        <end position="282"/>
    </location>
</feature>
<feature type="transmembrane region" description="Helical" evidence="6">
    <location>
        <begin position="318"/>
        <end position="336"/>
    </location>
</feature>
<gene>
    <name evidence="8" type="ORF">CXB45_06180</name>
</gene>
<evidence type="ECO:0000256" key="6">
    <source>
        <dbReference type="SAM" id="Phobius"/>
    </source>
</evidence>
<feature type="transmembrane region" description="Helical" evidence="6">
    <location>
        <begin position="26"/>
        <end position="43"/>
    </location>
</feature>
<dbReference type="InterPro" id="IPR036259">
    <property type="entry name" value="MFS_trans_sf"/>
</dbReference>
<sequence>MHRAPPACRVFYTVNENPRSPMRNRTWILLLIVMAPQMGLSLVNPANSTIAADLGAPLGRVEATLTAYMAGYALSMFASGTLADRFDARRLQSLGLALFALGGLLAAVAPSVAALGAGRFLQALGGTSATVLCRIIVQRHYPASARVGVLASMSMVISLTPALSPLAGGVLSQFAPWRALFLLTAAFALALIPAIELALRPAPPERPALPSPGEVGRALAQALRDRGFRRYACCICLVWMTYFGFIQSSSTLLQHHLGQSALAYGALMAVPALGYLAGSVMVKRAASVGAAVARAVRLGAAGLAATVGAAYLMPPPLALVLCLALAFVGVGAVIPYAQAGLLGLDVEYAGLTAGFFFFLQMASGALYSALLGALHPGTATALLWAVVLPQGVLTAAFALSRLRGPGV</sequence>
<keyword evidence="5 6" id="KW-0472">Membrane</keyword>
<dbReference type="SUPFAM" id="SSF103473">
    <property type="entry name" value="MFS general substrate transporter"/>
    <property type="match status" value="1"/>
</dbReference>
<feature type="transmembrane region" description="Helical" evidence="6">
    <location>
        <begin position="149"/>
        <end position="171"/>
    </location>
</feature>
<comment type="subcellular location">
    <subcellularLocation>
        <location evidence="1">Cell membrane</location>
        <topology evidence="1">Multi-pass membrane protein</topology>
    </subcellularLocation>
</comment>
<feature type="transmembrane region" description="Helical" evidence="6">
    <location>
        <begin position="294"/>
        <end position="312"/>
    </location>
</feature>
<evidence type="ECO:0000256" key="3">
    <source>
        <dbReference type="ARBA" id="ARBA00022692"/>
    </source>
</evidence>
<dbReference type="AlphaFoldDB" id="A0A2N0X7A6"/>
<dbReference type="EMBL" id="PJAF01000015">
    <property type="protein sequence ID" value="PKF68592.1"/>
    <property type="molecule type" value="Genomic_DNA"/>
</dbReference>
<dbReference type="Gene3D" id="1.20.1720.10">
    <property type="entry name" value="Multidrug resistance protein D"/>
    <property type="match status" value="1"/>
</dbReference>
<dbReference type="Proteomes" id="UP000233249">
    <property type="component" value="Unassembled WGS sequence"/>
</dbReference>
<dbReference type="PANTHER" id="PTHR42718">
    <property type="entry name" value="MAJOR FACILITATOR SUPERFAMILY MULTIDRUG TRANSPORTER MFSC"/>
    <property type="match status" value="1"/>
</dbReference>
<reference evidence="8 9" key="1">
    <citation type="submission" date="2017-12" db="EMBL/GenBank/DDBJ databases">
        <title>Corynebacterium mastitidis 16-1433 Genome.</title>
        <authorList>
            <person name="Gulvik C.A."/>
        </authorList>
    </citation>
    <scope>NUCLEOTIDE SEQUENCE [LARGE SCALE GENOMIC DNA]</scope>
    <source>
        <strain evidence="8 9">16-1433</strain>
    </source>
</reference>
<organism evidence="8 9">
    <name type="scientific">Corynebacterium mastitidis</name>
    <dbReference type="NCBI Taxonomy" id="161890"/>
    <lineage>
        <taxon>Bacteria</taxon>
        <taxon>Bacillati</taxon>
        <taxon>Actinomycetota</taxon>
        <taxon>Actinomycetes</taxon>
        <taxon>Mycobacteriales</taxon>
        <taxon>Corynebacteriaceae</taxon>
        <taxon>Corynebacterium</taxon>
    </lineage>
</organism>
<dbReference type="PANTHER" id="PTHR42718:SF9">
    <property type="entry name" value="MAJOR FACILITATOR SUPERFAMILY MULTIDRUG TRANSPORTER MFSC"/>
    <property type="match status" value="1"/>
</dbReference>
<feature type="domain" description="Major facilitator superfamily (MFS) profile" evidence="7">
    <location>
        <begin position="25"/>
        <end position="403"/>
    </location>
</feature>
<dbReference type="InterPro" id="IPR011701">
    <property type="entry name" value="MFS"/>
</dbReference>
<accession>A0A2N0X7A6</accession>
<evidence type="ECO:0000256" key="1">
    <source>
        <dbReference type="ARBA" id="ARBA00004651"/>
    </source>
</evidence>
<feature type="transmembrane region" description="Helical" evidence="6">
    <location>
        <begin position="348"/>
        <end position="369"/>
    </location>
</feature>
<proteinExistence type="predicted"/>
<dbReference type="STRING" id="1121365.GCA_000375365_02118"/>
<dbReference type="InterPro" id="IPR020846">
    <property type="entry name" value="MFS_dom"/>
</dbReference>
<evidence type="ECO:0000259" key="7">
    <source>
        <dbReference type="PROSITE" id="PS50850"/>
    </source>
</evidence>
<name>A0A2N0X7A6_9CORY</name>
<evidence type="ECO:0000256" key="2">
    <source>
        <dbReference type="ARBA" id="ARBA00022448"/>
    </source>
</evidence>
<feature type="transmembrane region" description="Helical" evidence="6">
    <location>
        <begin position="381"/>
        <end position="399"/>
    </location>
</feature>
<feature type="transmembrane region" description="Helical" evidence="6">
    <location>
        <begin position="94"/>
        <end position="114"/>
    </location>
</feature>
<evidence type="ECO:0000256" key="4">
    <source>
        <dbReference type="ARBA" id="ARBA00022989"/>
    </source>
</evidence>
<feature type="transmembrane region" description="Helical" evidence="6">
    <location>
        <begin position="63"/>
        <end position="82"/>
    </location>
</feature>
<dbReference type="GO" id="GO:0022857">
    <property type="term" value="F:transmembrane transporter activity"/>
    <property type="evidence" value="ECO:0007669"/>
    <property type="project" value="InterPro"/>
</dbReference>
<dbReference type="GO" id="GO:0005886">
    <property type="term" value="C:plasma membrane"/>
    <property type="evidence" value="ECO:0007669"/>
    <property type="project" value="UniProtKB-SubCell"/>
</dbReference>
<feature type="transmembrane region" description="Helical" evidence="6">
    <location>
        <begin position="120"/>
        <end position="137"/>
    </location>
</feature>
<evidence type="ECO:0000256" key="5">
    <source>
        <dbReference type="ARBA" id="ARBA00023136"/>
    </source>
</evidence>
<evidence type="ECO:0000313" key="8">
    <source>
        <dbReference type="EMBL" id="PKF68592.1"/>
    </source>
</evidence>
<comment type="caution">
    <text evidence="8">The sequence shown here is derived from an EMBL/GenBank/DDBJ whole genome shotgun (WGS) entry which is preliminary data.</text>
</comment>
<dbReference type="PROSITE" id="PS50850">
    <property type="entry name" value="MFS"/>
    <property type="match status" value="1"/>
</dbReference>
<keyword evidence="2" id="KW-0813">Transport</keyword>
<feature type="transmembrane region" description="Helical" evidence="6">
    <location>
        <begin position="177"/>
        <end position="199"/>
    </location>
</feature>
<evidence type="ECO:0000313" key="9">
    <source>
        <dbReference type="Proteomes" id="UP000233249"/>
    </source>
</evidence>
<keyword evidence="3 6" id="KW-0812">Transmembrane</keyword>